<evidence type="ECO:0000313" key="4">
    <source>
        <dbReference type="Proteomes" id="UP001470230"/>
    </source>
</evidence>
<feature type="coiled-coil region" evidence="1">
    <location>
        <begin position="207"/>
        <end position="234"/>
    </location>
</feature>
<sequence length="1301" mass="150225">MNNPGFTGNLQLLDSDYDSSTNDSEPSITQETNESRGNFSSNIDNSFQVAELNDRILLLQEKHAQDIQRLSQELDEAKELAKRRKIELNNLVSQFQTQRESMEEKNRIESKELSQLRMAAHSFFAILSAKSSFSIESFDDAVKFVNNLSIDIISKNEKIAQLESKLTSSFENEQENNKSQQKYQEKQIKGKIRKTFEKMQKESDSKISSLMDSIKKLNKKKKQYQKIIKGQSEKILQLQQSIDQMTTPTQTNLSPASLISSTIGDSHPESTISILEAKNAIASTRLENSNNEIRNLTIKINDLEIQNNDLLSTVQKQEKSIDELRSDNEQLTKAFDEISEKYKIASQENQDFKDALISKETEIALLDTNLRETKIEYENLLSKQSLPSNNNNFADDNSDYKNCNLYNDAFSSISTLFENQSNEIQKVHLQRKELICQLQNANDFLGFCDKQIQKLISEKEVILDQKASYEKQTNQQKIQEKNDFLNAFNDVLLLLPQDVAEEVSQYENLELTRSQIFLKTVSKVVDYFSKRKNLNSSENDDLNKDNTGNEIDANKCKKLQELRKINATLMSHLSNTNRFLKKLSSTSRSISSNTNLNNDLVGTSRYDFELIRKECARIGSFIDEYEKKVKPENYPSIFDLASFDESTKSLLQFITSTADINEENDNEKEQLNQQGCTASQTPIKELISMFDSVLLTNSILSNQLDESKVTISFLQQNNELHKRESEALSTLQEWKRNHEREIDEIFQQISTLLPIPNPIYSGSSNYSNYNSEDSDQKEAAQNEGPKNTGNVFSEIISQISNSQQEVRNENEKLKSIILELEEKVNHSKNSQKQNNEKFCRKADKIIGTIEQNVIDRNEEYQIIIDGLQESIEKSRQEKEKIVTELTNKIKKLIKKKKLLKEKYDQLFNEKENIKSQLTTEINSLNEEIKKLTEMNDQLNQSNNLLQQNLQHKTAKKLIYKQKYEKLNTQNLQLLKDINQRSEDLAAKYDETISKLENELNETRAKKEEAENEIASYSDYKLSLQRQNASLIISERTLKLKLSSLTEQLENERKGFDMKESSLKMSLQNQLSKETSIVSDELMQLRILISNISEKYLNISIHPSTEIQRLKQIFSNAIEIKFNSKEFRIVNDILKLKEKLNIGENVPIVDFIQELNDKIVAQDKIIQSGNEKNDSLLKENEKLKAECIKTDIFKRENLSWKEWSRSLLRQFYPSTTNESPIETTKSQIEEIMFSSVSQRRLLNKIDLLRKEKILLTTRTQLVLPQKPKTHYNVQSKSSAITIKSIRPILLALACAHRIQNNL</sequence>
<feature type="coiled-coil region" evidence="1">
    <location>
        <begin position="857"/>
        <end position="1026"/>
    </location>
</feature>
<gene>
    <name evidence="3" type="ORF">M9Y10_041321</name>
</gene>
<proteinExistence type="predicted"/>
<keyword evidence="1" id="KW-0175">Coiled coil</keyword>
<evidence type="ECO:0000256" key="1">
    <source>
        <dbReference type="SAM" id="Coils"/>
    </source>
</evidence>
<feature type="region of interest" description="Disordered" evidence="2">
    <location>
        <begin position="764"/>
        <end position="789"/>
    </location>
</feature>
<feature type="region of interest" description="Disordered" evidence="2">
    <location>
        <begin position="1"/>
        <end position="40"/>
    </location>
</feature>
<organism evidence="3 4">
    <name type="scientific">Tritrichomonas musculus</name>
    <dbReference type="NCBI Taxonomy" id="1915356"/>
    <lineage>
        <taxon>Eukaryota</taxon>
        <taxon>Metamonada</taxon>
        <taxon>Parabasalia</taxon>
        <taxon>Tritrichomonadida</taxon>
        <taxon>Tritrichomonadidae</taxon>
        <taxon>Tritrichomonas</taxon>
    </lineage>
</organism>
<feature type="coiled-coil region" evidence="1">
    <location>
        <begin position="60"/>
        <end position="119"/>
    </location>
</feature>
<comment type="caution">
    <text evidence="3">The sequence shown here is derived from an EMBL/GenBank/DDBJ whole genome shotgun (WGS) entry which is preliminary data.</text>
</comment>
<evidence type="ECO:0000256" key="2">
    <source>
        <dbReference type="SAM" id="MobiDB-lite"/>
    </source>
</evidence>
<dbReference type="Proteomes" id="UP001470230">
    <property type="component" value="Unassembled WGS sequence"/>
</dbReference>
<reference evidence="3 4" key="1">
    <citation type="submission" date="2024-04" db="EMBL/GenBank/DDBJ databases">
        <title>Tritrichomonas musculus Genome.</title>
        <authorList>
            <person name="Alves-Ferreira E."/>
            <person name="Grigg M."/>
            <person name="Lorenzi H."/>
            <person name="Galac M."/>
        </authorList>
    </citation>
    <scope>NUCLEOTIDE SEQUENCE [LARGE SCALE GENOMIC DNA]</scope>
    <source>
        <strain evidence="3 4">EAF2021</strain>
    </source>
</reference>
<accession>A0ABR2K490</accession>
<evidence type="ECO:0008006" key="5">
    <source>
        <dbReference type="Google" id="ProtNLM"/>
    </source>
</evidence>
<protein>
    <recommendedName>
        <fullName evidence="5">Viral A-type inclusion protein</fullName>
    </recommendedName>
</protein>
<feature type="coiled-coil region" evidence="1">
    <location>
        <begin position="799"/>
        <end position="830"/>
    </location>
</feature>
<evidence type="ECO:0000313" key="3">
    <source>
        <dbReference type="EMBL" id="KAK8885864.1"/>
    </source>
</evidence>
<keyword evidence="4" id="KW-1185">Reference proteome</keyword>
<dbReference type="EMBL" id="JAPFFF010000007">
    <property type="protein sequence ID" value="KAK8885864.1"/>
    <property type="molecule type" value="Genomic_DNA"/>
</dbReference>
<feature type="coiled-coil region" evidence="1">
    <location>
        <begin position="272"/>
        <end position="383"/>
    </location>
</feature>
<name>A0ABR2K490_9EUKA</name>